<organism evidence="10 11">
    <name type="scientific">Halobacteroides halobius (strain ATCC 35273 / DSM 5150 / MD-1)</name>
    <dbReference type="NCBI Taxonomy" id="748449"/>
    <lineage>
        <taxon>Bacteria</taxon>
        <taxon>Bacillati</taxon>
        <taxon>Bacillota</taxon>
        <taxon>Clostridia</taxon>
        <taxon>Halanaerobiales</taxon>
        <taxon>Halobacteroidaceae</taxon>
        <taxon>Halobacteroides</taxon>
    </lineage>
</organism>
<evidence type="ECO:0000256" key="5">
    <source>
        <dbReference type="ARBA" id="ARBA00022692"/>
    </source>
</evidence>
<name>L0K8Z1_HALHC</name>
<gene>
    <name evidence="10" type="ordered locus">Halha_1054</name>
</gene>
<feature type="transmembrane region" description="Helical" evidence="9">
    <location>
        <begin position="35"/>
        <end position="56"/>
    </location>
</feature>
<dbReference type="eggNOG" id="COG2252">
    <property type="taxonomic scope" value="Bacteria"/>
</dbReference>
<dbReference type="InterPro" id="IPR026033">
    <property type="entry name" value="Azg-like_bact_archaea"/>
</dbReference>
<evidence type="ECO:0000256" key="3">
    <source>
        <dbReference type="ARBA" id="ARBA00022448"/>
    </source>
</evidence>
<dbReference type="STRING" id="748449.Halha_1054"/>
<keyword evidence="4 8" id="KW-1003">Cell membrane</keyword>
<feature type="transmembrane region" description="Helical" evidence="9">
    <location>
        <begin position="336"/>
        <end position="353"/>
    </location>
</feature>
<keyword evidence="5 8" id="KW-0812">Transmembrane</keyword>
<evidence type="ECO:0000256" key="9">
    <source>
        <dbReference type="SAM" id="Phobius"/>
    </source>
</evidence>
<dbReference type="InterPro" id="IPR045018">
    <property type="entry name" value="Azg-like"/>
</dbReference>
<evidence type="ECO:0000256" key="4">
    <source>
        <dbReference type="ARBA" id="ARBA00022475"/>
    </source>
</evidence>
<feature type="transmembrane region" description="Helical" evidence="9">
    <location>
        <begin position="155"/>
        <end position="178"/>
    </location>
</feature>
<dbReference type="RefSeq" id="WP_015326740.1">
    <property type="nucleotide sequence ID" value="NC_019978.1"/>
</dbReference>
<dbReference type="Proteomes" id="UP000010880">
    <property type="component" value="Chromosome"/>
</dbReference>
<feature type="transmembrane region" description="Helical" evidence="9">
    <location>
        <begin position="113"/>
        <end position="135"/>
    </location>
</feature>
<protein>
    <submittedName>
        <fullName evidence="10">Permease</fullName>
    </submittedName>
</protein>
<dbReference type="PIRSF" id="PIRSF005353">
    <property type="entry name" value="PbuG"/>
    <property type="match status" value="1"/>
</dbReference>
<comment type="similarity">
    <text evidence="2 8">Belongs to the nucleobase:cation symporter-2 (NCS2) (TC 2.A.40) family. Azg-like subfamily.</text>
</comment>
<dbReference type="KEGG" id="hhl:Halha_1054"/>
<dbReference type="GO" id="GO:0005886">
    <property type="term" value="C:plasma membrane"/>
    <property type="evidence" value="ECO:0007669"/>
    <property type="project" value="UniProtKB-SubCell"/>
</dbReference>
<dbReference type="PANTHER" id="PTHR43337">
    <property type="entry name" value="XANTHINE/URACIL PERMEASE C887.17-RELATED"/>
    <property type="match status" value="1"/>
</dbReference>
<keyword evidence="11" id="KW-1185">Reference proteome</keyword>
<feature type="transmembrane region" description="Helical" evidence="9">
    <location>
        <begin position="211"/>
        <end position="231"/>
    </location>
</feature>
<feature type="transmembrane region" description="Helical" evidence="9">
    <location>
        <begin position="392"/>
        <end position="418"/>
    </location>
</feature>
<feature type="transmembrane region" description="Helical" evidence="9">
    <location>
        <begin position="185"/>
        <end position="205"/>
    </location>
</feature>
<keyword evidence="3 8" id="KW-0813">Transport</keyword>
<dbReference type="GO" id="GO:0005345">
    <property type="term" value="F:purine nucleobase transmembrane transporter activity"/>
    <property type="evidence" value="ECO:0007669"/>
    <property type="project" value="TreeGrafter"/>
</dbReference>
<evidence type="ECO:0000256" key="6">
    <source>
        <dbReference type="ARBA" id="ARBA00022989"/>
    </source>
</evidence>
<evidence type="ECO:0000256" key="1">
    <source>
        <dbReference type="ARBA" id="ARBA00004651"/>
    </source>
</evidence>
<feature type="transmembrane region" description="Helical" evidence="9">
    <location>
        <begin position="430"/>
        <end position="448"/>
    </location>
</feature>
<evidence type="ECO:0000256" key="2">
    <source>
        <dbReference type="ARBA" id="ARBA00005697"/>
    </source>
</evidence>
<feature type="transmembrane region" description="Helical" evidence="9">
    <location>
        <begin position="63"/>
        <end position="83"/>
    </location>
</feature>
<dbReference type="Pfam" id="PF00860">
    <property type="entry name" value="Xan_ur_permease"/>
    <property type="match status" value="1"/>
</dbReference>
<accession>L0K8Z1</accession>
<proteinExistence type="inferred from homology"/>
<evidence type="ECO:0000256" key="8">
    <source>
        <dbReference type="PIRNR" id="PIRNR005353"/>
    </source>
</evidence>
<evidence type="ECO:0000313" key="11">
    <source>
        <dbReference type="Proteomes" id="UP000010880"/>
    </source>
</evidence>
<dbReference type="EMBL" id="CP003359">
    <property type="protein sequence ID" value="AGB41015.1"/>
    <property type="molecule type" value="Genomic_DNA"/>
</dbReference>
<feature type="transmembrane region" description="Helical" evidence="9">
    <location>
        <begin position="252"/>
        <end position="270"/>
    </location>
</feature>
<comment type="subcellular location">
    <subcellularLocation>
        <location evidence="1 8">Cell membrane</location>
        <topology evidence="1 8">Multi-pass membrane protein</topology>
    </subcellularLocation>
</comment>
<reference evidence="11" key="1">
    <citation type="submission" date="2012-02" db="EMBL/GenBank/DDBJ databases">
        <title>The complete genome of Halobacteroides halobius DSM 5150.</title>
        <authorList>
            <person name="Lucas S."/>
            <person name="Copeland A."/>
            <person name="Lapidus A."/>
            <person name="Glavina del Rio T."/>
            <person name="Dalin E."/>
            <person name="Tice H."/>
            <person name="Bruce D."/>
            <person name="Goodwin L."/>
            <person name="Pitluck S."/>
            <person name="Peters L."/>
            <person name="Mikhailova N."/>
            <person name="Gu W."/>
            <person name="Kyrpides N."/>
            <person name="Mavromatis K."/>
            <person name="Ivanova N."/>
            <person name="Brettin T."/>
            <person name="Detter J.C."/>
            <person name="Han C."/>
            <person name="Larimer F."/>
            <person name="Land M."/>
            <person name="Hauser L."/>
            <person name="Markowitz V."/>
            <person name="Cheng J.-F."/>
            <person name="Hugenholtz P."/>
            <person name="Woyke T."/>
            <person name="Wu D."/>
            <person name="Tindall B."/>
            <person name="Pomrenke H."/>
            <person name="Brambilla E."/>
            <person name="Klenk H.-P."/>
            <person name="Eisen J.A."/>
        </authorList>
    </citation>
    <scope>NUCLEOTIDE SEQUENCE [LARGE SCALE GENOMIC DNA]</scope>
    <source>
        <strain evidence="11">ATCC 35273 / DSM 5150 / MD-1</strain>
    </source>
</reference>
<dbReference type="AlphaFoldDB" id="L0K8Z1"/>
<keyword evidence="7 8" id="KW-0472">Membrane</keyword>
<dbReference type="InterPro" id="IPR006043">
    <property type="entry name" value="NCS2"/>
</dbReference>
<sequence length="449" mass="47243">MSDPNPKTGGSINNSGILERTFQLSEHNTDIKTEVLAGITTFLTMAYIIFVNPSILSDAGMPFGGVFIATIAGAIVGTLSMALLANYPFALASGMGLNAFFAYTVVGNMGVPWQAALGVVFLEGIIFILLSVTPVRKKIVNCIPMSLKSGISSGIGLFISFIGLQNAGLVVSSSATLVKMSPDPLSGASLVAIIGMIVTGVLYALQVKGALLLGIIISTIIGWFNGVTPPLEGIIAMPKFGEWSSVLFKLDIKAAIDVGIISVLLSFLFVDLFDTAGTLVGVSKQAGYIDEDGNLPKANKALLADAIGTTCGALFGTSTVTTFVESSSGVAEGGRTGLTGVVVSFLFFLALFFKPLISIVPTAATAPALLCIGTMMMANIVDLDWDDFTEVFPAFIAMIAMPLTYSISHGIALGFILYPLVKVFTGRKDEVNWLVYLLGVVFLGYFIWM</sequence>
<feature type="transmembrane region" description="Helical" evidence="9">
    <location>
        <begin position="360"/>
        <end position="380"/>
    </location>
</feature>
<keyword evidence="6 8" id="KW-1133">Transmembrane helix</keyword>
<dbReference type="HOGENOM" id="CLU_024508_0_1_9"/>
<evidence type="ECO:0000256" key="7">
    <source>
        <dbReference type="ARBA" id="ARBA00023136"/>
    </source>
</evidence>
<dbReference type="PATRIC" id="fig|748449.3.peg.1008"/>
<dbReference type="PANTHER" id="PTHR43337:SF1">
    <property type="entry name" value="XANTHINE_URACIL PERMEASE C887.17-RELATED"/>
    <property type="match status" value="1"/>
</dbReference>
<evidence type="ECO:0000313" key="10">
    <source>
        <dbReference type="EMBL" id="AGB41015.1"/>
    </source>
</evidence>
<dbReference type="OrthoDB" id="9808458at2"/>